<dbReference type="Proteomes" id="UP000274822">
    <property type="component" value="Unassembled WGS sequence"/>
</dbReference>
<gene>
    <name evidence="2" type="ORF">BC938DRAFT_473531</name>
</gene>
<name>A0A433QT84_9FUNG</name>
<keyword evidence="3" id="KW-1185">Reference proteome</keyword>
<dbReference type="AlphaFoldDB" id="A0A433QT84"/>
<comment type="caution">
    <text evidence="2">The sequence shown here is derived from an EMBL/GenBank/DDBJ whole genome shotgun (WGS) entry which is preliminary data.</text>
</comment>
<accession>A0A433QT84</accession>
<evidence type="ECO:0000313" key="2">
    <source>
        <dbReference type="EMBL" id="RUS33004.1"/>
    </source>
</evidence>
<evidence type="ECO:0000313" key="3">
    <source>
        <dbReference type="Proteomes" id="UP000274822"/>
    </source>
</evidence>
<reference evidence="2 3" key="1">
    <citation type="journal article" date="2018" name="New Phytol.">
        <title>Phylogenomics of Endogonaceae and evolution of mycorrhizas within Mucoromycota.</title>
        <authorList>
            <person name="Chang Y."/>
            <person name="Desiro A."/>
            <person name="Na H."/>
            <person name="Sandor L."/>
            <person name="Lipzen A."/>
            <person name="Clum A."/>
            <person name="Barry K."/>
            <person name="Grigoriev I.V."/>
            <person name="Martin F.M."/>
            <person name="Stajich J.E."/>
            <person name="Smith M.E."/>
            <person name="Bonito G."/>
            <person name="Spatafora J.W."/>
        </authorList>
    </citation>
    <scope>NUCLEOTIDE SEQUENCE [LARGE SCALE GENOMIC DNA]</scope>
    <source>
        <strain evidence="2 3">AD002</strain>
    </source>
</reference>
<proteinExistence type="predicted"/>
<sequence>MVSPNTLSMFLVFIMYHSSIQSGLAWSTFHVQTLGLIPKYFIPDRWSLRLKPVTDIEREKERASVRSDLGRSLDKSLFRKEADDIVLDLCKNLLGYCQQLTDSNGERTIAVIGFRVLTQSFCLSLSSAIKIIKPVFVWTLSSTKDGEGGPGELREMMLRSSKGIVFTNCYGIPMVCFSLVPLLFRCIYHPVFGDARHLPAELREYDNPEAKRAQGSIVSSSSDDLYGELSLSQRQQLALRELQKMLVDKTREINNALYIIENALLLQWRHLDFYLNRYNASTSSPSFDDDYSRSSTADMDYGGRSSIAKGKGSQPPIADVDVLKQDSSIVLQPILNKLAPVELTQETAGINYRSRNSYIQIYTVGLVFDSFTTVMEPGGCDVVCLEANMGFIYNFGFHFRKNEIDDDNDACDPGNITA</sequence>
<feature type="chain" id="PRO_5019248363" evidence="1">
    <location>
        <begin position="26"/>
        <end position="418"/>
    </location>
</feature>
<evidence type="ECO:0000256" key="1">
    <source>
        <dbReference type="SAM" id="SignalP"/>
    </source>
</evidence>
<protein>
    <submittedName>
        <fullName evidence="2">Uncharacterized protein</fullName>
    </submittedName>
</protein>
<organism evidence="2 3">
    <name type="scientific">Jimgerdemannia flammicorona</name>
    <dbReference type="NCBI Taxonomy" id="994334"/>
    <lineage>
        <taxon>Eukaryota</taxon>
        <taxon>Fungi</taxon>
        <taxon>Fungi incertae sedis</taxon>
        <taxon>Mucoromycota</taxon>
        <taxon>Mucoromycotina</taxon>
        <taxon>Endogonomycetes</taxon>
        <taxon>Endogonales</taxon>
        <taxon>Endogonaceae</taxon>
        <taxon>Jimgerdemannia</taxon>
    </lineage>
</organism>
<keyword evidence="1" id="KW-0732">Signal</keyword>
<feature type="signal peptide" evidence="1">
    <location>
        <begin position="1"/>
        <end position="25"/>
    </location>
</feature>
<dbReference type="EMBL" id="RBNJ01001589">
    <property type="protein sequence ID" value="RUS33004.1"/>
    <property type="molecule type" value="Genomic_DNA"/>
</dbReference>